<sequence>MEFKAGDIIAFWGGDLPGRAISLMTSSILPPWSLSWAPSHVGLAMTAGQNSSSARMLIESTNFSKHPCRLTNRLTKGLQAQGLSERVRDYETSGGSWRAFRLTWGNELDEVEVDYLRGICRAAIYRGVGYDWTGAGLSGTRLLQLTRLFPTPSAQTLFCSEFIAYALQSLCRMNRANPTRYNPGRLLRELVSTGVYEEISTEEKTFE</sequence>
<dbReference type="EMBL" id="SIHI01000010">
    <property type="protein sequence ID" value="TWT51823.1"/>
    <property type="molecule type" value="Genomic_DNA"/>
</dbReference>
<keyword evidence="2" id="KW-1185">Reference proteome</keyword>
<evidence type="ECO:0000313" key="1">
    <source>
        <dbReference type="EMBL" id="TWT51823.1"/>
    </source>
</evidence>
<proteinExistence type="predicted"/>
<dbReference type="SUPFAM" id="SSF54001">
    <property type="entry name" value="Cysteine proteinases"/>
    <property type="match status" value="1"/>
</dbReference>
<protein>
    <submittedName>
        <fullName evidence="1">Uncharacterized protein</fullName>
    </submittedName>
</protein>
<dbReference type="AlphaFoldDB" id="A0A5C5WP59"/>
<gene>
    <name evidence="1" type="ORF">KOR42_32960</name>
</gene>
<accession>A0A5C5WP59</accession>
<dbReference type="Gene3D" id="3.90.1720.10">
    <property type="entry name" value="endopeptidase domain like (from Nostoc punctiforme)"/>
    <property type="match status" value="1"/>
</dbReference>
<dbReference type="Proteomes" id="UP000317243">
    <property type="component" value="Unassembled WGS sequence"/>
</dbReference>
<comment type="caution">
    <text evidence="1">The sequence shown here is derived from an EMBL/GenBank/DDBJ whole genome shotgun (WGS) entry which is preliminary data.</text>
</comment>
<name>A0A5C5WP59_9PLAN</name>
<evidence type="ECO:0000313" key="2">
    <source>
        <dbReference type="Proteomes" id="UP000317243"/>
    </source>
</evidence>
<dbReference type="InterPro" id="IPR038765">
    <property type="entry name" value="Papain-like_cys_pep_sf"/>
</dbReference>
<organism evidence="1 2">
    <name type="scientific">Thalassoglobus neptunius</name>
    <dbReference type="NCBI Taxonomy" id="1938619"/>
    <lineage>
        <taxon>Bacteria</taxon>
        <taxon>Pseudomonadati</taxon>
        <taxon>Planctomycetota</taxon>
        <taxon>Planctomycetia</taxon>
        <taxon>Planctomycetales</taxon>
        <taxon>Planctomycetaceae</taxon>
        <taxon>Thalassoglobus</taxon>
    </lineage>
</organism>
<reference evidence="1 2" key="1">
    <citation type="submission" date="2019-02" db="EMBL/GenBank/DDBJ databases">
        <title>Deep-cultivation of Planctomycetes and their phenomic and genomic characterization uncovers novel biology.</title>
        <authorList>
            <person name="Wiegand S."/>
            <person name="Jogler M."/>
            <person name="Boedeker C."/>
            <person name="Pinto D."/>
            <person name="Vollmers J."/>
            <person name="Rivas-Marin E."/>
            <person name="Kohn T."/>
            <person name="Peeters S.H."/>
            <person name="Heuer A."/>
            <person name="Rast P."/>
            <person name="Oberbeckmann S."/>
            <person name="Bunk B."/>
            <person name="Jeske O."/>
            <person name="Meyerdierks A."/>
            <person name="Storesund J.E."/>
            <person name="Kallscheuer N."/>
            <person name="Luecker S."/>
            <person name="Lage O.M."/>
            <person name="Pohl T."/>
            <person name="Merkel B.J."/>
            <person name="Hornburger P."/>
            <person name="Mueller R.-W."/>
            <person name="Bruemmer F."/>
            <person name="Labrenz M."/>
            <person name="Spormann A.M."/>
            <person name="Op Den Camp H."/>
            <person name="Overmann J."/>
            <person name="Amann R."/>
            <person name="Jetten M.S.M."/>
            <person name="Mascher T."/>
            <person name="Medema M.H."/>
            <person name="Devos D.P."/>
            <person name="Kaster A.-K."/>
            <person name="Ovreas L."/>
            <person name="Rohde M."/>
            <person name="Galperin M.Y."/>
            <person name="Jogler C."/>
        </authorList>
    </citation>
    <scope>NUCLEOTIDE SEQUENCE [LARGE SCALE GENOMIC DNA]</scope>
    <source>
        <strain evidence="1 2">KOR42</strain>
    </source>
</reference>